<proteinExistence type="predicted"/>
<evidence type="ECO:0000313" key="1">
    <source>
        <dbReference type="EMBL" id="GJH28855.1"/>
    </source>
</evidence>
<dbReference type="AlphaFoldDB" id="A0AA37IFJ4"/>
<comment type="caution">
    <text evidence="1">The sequence shown here is derived from an EMBL/GenBank/DDBJ whole genome shotgun (WGS) entry which is preliminary data.</text>
</comment>
<evidence type="ECO:0000313" key="2">
    <source>
        <dbReference type="Proteomes" id="UP001055111"/>
    </source>
</evidence>
<reference evidence="1" key="1">
    <citation type="submission" date="2022-09" db="EMBL/GenBank/DDBJ databases">
        <title>Isolation and characterization of 3-chlorobenzoate degrading bacteria from soils in Shizuoka.</title>
        <authorList>
            <person name="Ifat A."/>
            <person name="Ogawa N."/>
            <person name="Kimbara K."/>
            <person name="Moriuchi R."/>
            <person name="Dohra H."/>
            <person name="Shintani M."/>
        </authorList>
    </citation>
    <scope>NUCLEOTIDE SEQUENCE</scope>
    <source>
        <strain evidence="1">19CS4-2</strain>
    </source>
</reference>
<sequence length="210" mass="23682">MIISSFEPAGRRTGLRAPVHLPCCGQTNRNTQRAELLRDCLSEIQDRISRRNFKGMLRVFLLLKSDGRILSFLDVPDSPCEDIMEFEYDWLTLGRHRIRLRSTKGFPTETMRTAVQVIRLAIDNNMSARARIVEVVARKEATYEVSVGSTFADDRLCAPQLEAAIATVLGLQPAQINILVTVVTQEEVDLHFGVYERMLAEKLGVVPPLQ</sequence>
<accession>A0AA37IFJ4</accession>
<gene>
    <name evidence="1" type="ORF">CBA19CS42_30085</name>
</gene>
<dbReference type="EMBL" id="BPUS01000018">
    <property type="protein sequence ID" value="GJH28855.1"/>
    <property type="molecule type" value="Genomic_DNA"/>
</dbReference>
<name>A0AA37IFJ4_9BURK</name>
<protein>
    <submittedName>
        <fullName evidence="1">Uncharacterized protein</fullName>
    </submittedName>
</protein>
<organism evidence="1 2">
    <name type="scientific">Caballeronia novacaledonica</name>
    <dbReference type="NCBI Taxonomy" id="1544861"/>
    <lineage>
        <taxon>Bacteria</taxon>
        <taxon>Pseudomonadati</taxon>
        <taxon>Pseudomonadota</taxon>
        <taxon>Betaproteobacteria</taxon>
        <taxon>Burkholderiales</taxon>
        <taxon>Burkholderiaceae</taxon>
        <taxon>Caballeronia</taxon>
    </lineage>
</organism>
<dbReference type="Proteomes" id="UP001055111">
    <property type="component" value="Unassembled WGS sequence"/>
</dbReference>